<dbReference type="Proteomes" id="UP000773614">
    <property type="component" value="Unassembled WGS sequence"/>
</dbReference>
<dbReference type="GO" id="GO:1902494">
    <property type="term" value="C:catalytic complex"/>
    <property type="evidence" value="ECO:0007669"/>
    <property type="project" value="UniProtKB-ARBA"/>
</dbReference>
<dbReference type="Pfam" id="PF01257">
    <property type="entry name" value="2Fe-2S_thioredx"/>
    <property type="match status" value="1"/>
</dbReference>
<evidence type="ECO:0000256" key="6">
    <source>
        <dbReference type="ARBA" id="ARBA00023014"/>
    </source>
</evidence>
<dbReference type="PANTHER" id="PTHR10371">
    <property type="entry name" value="NADH DEHYDROGENASE UBIQUINONE FLAVOPROTEIN 2, MITOCHONDRIAL"/>
    <property type="match status" value="1"/>
</dbReference>
<keyword evidence="5" id="KW-0408">Iron</keyword>
<reference evidence="11" key="1">
    <citation type="submission" date="2019-03" db="EMBL/GenBank/DDBJ databases">
        <title>Afifella sp. nov., isolated from activated sludge.</title>
        <authorList>
            <person name="Li Q."/>
            <person name="Liu Y."/>
        </authorList>
    </citation>
    <scope>NUCLEOTIDE SEQUENCE</scope>
    <source>
        <strain evidence="11">L72</strain>
    </source>
</reference>
<dbReference type="CDD" id="cd03064">
    <property type="entry name" value="TRX_Fd_NuoE"/>
    <property type="match status" value="1"/>
</dbReference>
<dbReference type="InterPro" id="IPR042128">
    <property type="entry name" value="NuoE_dom"/>
</dbReference>
<feature type="region of interest" description="Disordered" evidence="10">
    <location>
        <begin position="210"/>
        <end position="323"/>
    </location>
</feature>
<dbReference type="EMBL" id="SPKJ01000022">
    <property type="protein sequence ID" value="MYZ47810.1"/>
    <property type="molecule type" value="Genomic_DNA"/>
</dbReference>
<evidence type="ECO:0000256" key="5">
    <source>
        <dbReference type="ARBA" id="ARBA00023004"/>
    </source>
</evidence>
<organism evidence="11 12">
    <name type="scientific">Propylenella binzhouense</name>
    <dbReference type="NCBI Taxonomy" id="2555902"/>
    <lineage>
        <taxon>Bacteria</taxon>
        <taxon>Pseudomonadati</taxon>
        <taxon>Pseudomonadota</taxon>
        <taxon>Alphaproteobacteria</taxon>
        <taxon>Hyphomicrobiales</taxon>
        <taxon>Propylenellaceae</taxon>
        <taxon>Propylenella</taxon>
    </lineage>
</organism>
<gene>
    <name evidence="11" type="primary">nuoE</name>
    <name evidence="11" type="ORF">E4O86_08805</name>
</gene>
<keyword evidence="7" id="KW-0520">NAD</keyword>
<dbReference type="GO" id="GO:0003954">
    <property type="term" value="F:NADH dehydrogenase activity"/>
    <property type="evidence" value="ECO:0007669"/>
    <property type="project" value="TreeGrafter"/>
</dbReference>
<dbReference type="GO" id="GO:0046872">
    <property type="term" value="F:metal ion binding"/>
    <property type="evidence" value="ECO:0007669"/>
    <property type="project" value="UniProtKB-KW"/>
</dbReference>
<dbReference type="Gene3D" id="1.10.10.1590">
    <property type="entry name" value="NADH-quinone oxidoreductase subunit E"/>
    <property type="match status" value="1"/>
</dbReference>
<evidence type="ECO:0000256" key="4">
    <source>
        <dbReference type="ARBA" id="ARBA00022967"/>
    </source>
</evidence>
<keyword evidence="11" id="KW-0560">Oxidoreductase</keyword>
<evidence type="ECO:0000256" key="10">
    <source>
        <dbReference type="SAM" id="MobiDB-lite"/>
    </source>
</evidence>
<evidence type="ECO:0000313" key="11">
    <source>
        <dbReference type="EMBL" id="MYZ47810.1"/>
    </source>
</evidence>
<dbReference type="AlphaFoldDB" id="A0A964WTG2"/>
<evidence type="ECO:0000313" key="12">
    <source>
        <dbReference type="Proteomes" id="UP000773614"/>
    </source>
</evidence>
<dbReference type="EC" id="1.6.5.11" evidence="11"/>
<evidence type="ECO:0000256" key="8">
    <source>
        <dbReference type="ARBA" id="ARBA00034078"/>
    </source>
</evidence>
<keyword evidence="4" id="KW-1278">Translocase</keyword>
<feature type="region of interest" description="Disordered" evidence="10">
    <location>
        <begin position="173"/>
        <end position="198"/>
    </location>
</feature>
<keyword evidence="12" id="KW-1185">Reference proteome</keyword>
<comment type="caution">
    <text evidence="11">The sequence shown here is derived from an EMBL/GenBank/DDBJ whole genome shotgun (WGS) entry which is preliminary data.</text>
</comment>
<dbReference type="FunFam" id="3.40.30.10:FF:000022">
    <property type="entry name" value="NADH dehydrogenase flavoprotein 2, mitochondrial"/>
    <property type="match status" value="1"/>
</dbReference>
<comment type="cofactor">
    <cofactor evidence="8">
        <name>[2Fe-2S] cluster</name>
        <dbReference type="ChEBI" id="CHEBI:190135"/>
    </cofactor>
</comment>
<dbReference type="SUPFAM" id="SSF52833">
    <property type="entry name" value="Thioredoxin-like"/>
    <property type="match status" value="1"/>
</dbReference>
<dbReference type="PANTHER" id="PTHR10371:SF3">
    <property type="entry name" value="NADH DEHYDROGENASE [UBIQUINONE] FLAVOPROTEIN 2, MITOCHONDRIAL"/>
    <property type="match status" value="1"/>
</dbReference>
<dbReference type="GO" id="GO:0098662">
    <property type="term" value="P:inorganic cation transmembrane transport"/>
    <property type="evidence" value="ECO:0007669"/>
    <property type="project" value="UniProtKB-ARBA"/>
</dbReference>
<proteinExistence type="inferred from homology"/>
<comment type="similarity">
    <text evidence="1">Belongs to the complex I 24 kDa subunit family.</text>
</comment>
<dbReference type="GO" id="GO:0051537">
    <property type="term" value="F:2 iron, 2 sulfur cluster binding"/>
    <property type="evidence" value="ECO:0007669"/>
    <property type="project" value="UniProtKB-KW"/>
</dbReference>
<dbReference type="InterPro" id="IPR041921">
    <property type="entry name" value="NuoE_N"/>
</dbReference>
<keyword evidence="3" id="KW-0479">Metal-binding</keyword>
<dbReference type="NCBIfam" id="NF005724">
    <property type="entry name" value="PRK07539.1-4"/>
    <property type="match status" value="1"/>
</dbReference>
<dbReference type="GO" id="GO:0098796">
    <property type="term" value="C:membrane protein complex"/>
    <property type="evidence" value="ECO:0007669"/>
    <property type="project" value="UniProtKB-ARBA"/>
</dbReference>
<evidence type="ECO:0000256" key="9">
    <source>
        <dbReference type="ARBA" id="ARBA00047712"/>
    </source>
</evidence>
<dbReference type="OrthoDB" id="9807941at2"/>
<dbReference type="RefSeq" id="WP_161140161.1">
    <property type="nucleotide sequence ID" value="NZ_SPKJ01000022.1"/>
</dbReference>
<dbReference type="GO" id="GO:0008324">
    <property type="term" value="F:monoatomic cation transmembrane transporter activity"/>
    <property type="evidence" value="ECO:0007669"/>
    <property type="project" value="UniProtKB-ARBA"/>
</dbReference>
<dbReference type="GO" id="GO:0022890">
    <property type="term" value="F:inorganic cation transmembrane transporter activity"/>
    <property type="evidence" value="ECO:0007669"/>
    <property type="project" value="UniProtKB-ARBA"/>
</dbReference>
<feature type="compositionally biased region" description="Basic and acidic residues" evidence="10">
    <location>
        <begin position="275"/>
        <end position="287"/>
    </location>
</feature>
<keyword evidence="2" id="KW-0001">2Fe-2S</keyword>
<accession>A0A964WTG2</accession>
<dbReference type="InterPro" id="IPR002023">
    <property type="entry name" value="NuoE-like"/>
</dbReference>
<evidence type="ECO:0000256" key="1">
    <source>
        <dbReference type="ARBA" id="ARBA00010643"/>
    </source>
</evidence>
<dbReference type="InterPro" id="IPR036249">
    <property type="entry name" value="Thioredoxin-like_sf"/>
</dbReference>
<dbReference type="GO" id="GO:0022804">
    <property type="term" value="F:active transmembrane transporter activity"/>
    <property type="evidence" value="ECO:0007669"/>
    <property type="project" value="UniProtKB-ARBA"/>
</dbReference>
<dbReference type="NCBIfam" id="TIGR01958">
    <property type="entry name" value="nuoE_fam"/>
    <property type="match status" value="1"/>
</dbReference>
<sequence length="323" mass="34681">MAVRRLAEEQPESFAFTAENQAWAERTIRKFPEGRQASAVIPLLWRVQEQEGWVTKPAMESIAAMLGMPQIRVLEVATFYTMFHLAPVGRKAHVQVCGTTPCMLRGAGDLIELCKSRIAPHPHEVTADGALSWEEVECLGACVNAPMVQIFKDTYEDLTPETLAAIIDAFERGETPRPGPQIDRQHSAPAGGPTTLTTLDWGVEEDVREPAPAHAAGTEHPGDGAAAPPGTPRTAVDETAGGEEFAAEVERRKGRAVLRTGTDPAAGEAAAQKKGRPDPTGRSDEAASRAMGARAEGKPTGEEEAPKDGGFPPRERRGRGKKE</sequence>
<keyword evidence="6" id="KW-0411">Iron-sulfur</keyword>
<dbReference type="Gene3D" id="3.40.30.10">
    <property type="entry name" value="Glutaredoxin"/>
    <property type="match status" value="1"/>
</dbReference>
<feature type="compositionally biased region" description="Basic and acidic residues" evidence="10">
    <location>
        <begin position="295"/>
        <end position="307"/>
    </location>
</feature>
<comment type="catalytic activity">
    <reaction evidence="9">
        <text>a quinone + NADH + 5 H(+)(in) = a quinol + NAD(+) + 4 H(+)(out)</text>
        <dbReference type="Rhea" id="RHEA:57888"/>
        <dbReference type="ChEBI" id="CHEBI:15378"/>
        <dbReference type="ChEBI" id="CHEBI:24646"/>
        <dbReference type="ChEBI" id="CHEBI:57540"/>
        <dbReference type="ChEBI" id="CHEBI:57945"/>
        <dbReference type="ChEBI" id="CHEBI:132124"/>
    </reaction>
</comment>
<evidence type="ECO:0000256" key="7">
    <source>
        <dbReference type="ARBA" id="ARBA00023027"/>
    </source>
</evidence>
<protein>
    <submittedName>
        <fullName evidence="11">NADH-quinone oxidoreductase subunit NuoE</fullName>
        <ecNumber evidence="11">1.6.5.11</ecNumber>
    </submittedName>
</protein>
<dbReference type="GO" id="GO:0031090">
    <property type="term" value="C:organelle membrane"/>
    <property type="evidence" value="ECO:0007669"/>
    <property type="project" value="UniProtKB-ARBA"/>
</dbReference>
<dbReference type="FunFam" id="1.10.10.1590:FF:000001">
    <property type="entry name" value="NADH-quinone oxidoreductase subunit E"/>
    <property type="match status" value="1"/>
</dbReference>
<dbReference type="GO" id="GO:0031967">
    <property type="term" value="C:organelle envelope"/>
    <property type="evidence" value="ECO:0007669"/>
    <property type="project" value="UniProtKB-ARBA"/>
</dbReference>
<dbReference type="PROSITE" id="PS01099">
    <property type="entry name" value="COMPLEX1_24K"/>
    <property type="match status" value="1"/>
</dbReference>
<evidence type="ECO:0000256" key="2">
    <source>
        <dbReference type="ARBA" id="ARBA00022714"/>
    </source>
</evidence>
<name>A0A964WTG2_9HYPH</name>
<evidence type="ECO:0000256" key="3">
    <source>
        <dbReference type="ARBA" id="ARBA00022723"/>
    </source>
</evidence>